<feature type="binding site" evidence="2">
    <location>
        <position position="143"/>
    </location>
    <ligand>
        <name>ATP</name>
        <dbReference type="ChEBI" id="CHEBI:30616"/>
    </ligand>
</feature>
<dbReference type="Gene3D" id="3.40.50.620">
    <property type="entry name" value="HUPs"/>
    <property type="match status" value="1"/>
</dbReference>
<dbReference type="AlphaFoldDB" id="A0A9D9HDZ0"/>
<evidence type="ECO:0000256" key="1">
    <source>
        <dbReference type="ARBA" id="ARBA00022679"/>
    </source>
</evidence>
<feature type="binding site" evidence="2">
    <location>
        <begin position="37"/>
        <end position="39"/>
    </location>
    <ligand>
        <name>ATP</name>
        <dbReference type="ChEBI" id="CHEBI:30616"/>
    </ligand>
</feature>
<dbReference type="EMBL" id="JADIMR010000010">
    <property type="protein sequence ID" value="MBO8446267.1"/>
    <property type="molecule type" value="Genomic_DNA"/>
</dbReference>
<comment type="caution">
    <text evidence="4">The sequence shown here is derived from an EMBL/GenBank/DDBJ whole genome shotgun (WGS) entry which is preliminary data.</text>
</comment>
<evidence type="ECO:0000313" key="5">
    <source>
        <dbReference type="Proteomes" id="UP000823637"/>
    </source>
</evidence>
<dbReference type="InterPro" id="IPR011063">
    <property type="entry name" value="TilS/TtcA_N"/>
</dbReference>
<dbReference type="CDD" id="cd24138">
    <property type="entry name" value="TtcA-like"/>
    <property type="match status" value="1"/>
</dbReference>
<proteinExistence type="predicted"/>
<dbReference type="PANTHER" id="PTHR43686:SF1">
    <property type="entry name" value="AMINOTRAN_5 DOMAIN-CONTAINING PROTEIN"/>
    <property type="match status" value="1"/>
</dbReference>
<reference evidence="4" key="2">
    <citation type="journal article" date="2021" name="PeerJ">
        <title>Extensive microbial diversity within the chicken gut microbiome revealed by metagenomics and culture.</title>
        <authorList>
            <person name="Gilroy R."/>
            <person name="Ravi A."/>
            <person name="Getino M."/>
            <person name="Pursley I."/>
            <person name="Horton D.L."/>
            <person name="Alikhan N.F."/>
            <person name="Baker D."/>
            <person name="Gharbi K."/>
            <person name="Hall N."/>
            <person name="Watson M."/>
            <person name="Adriaenssens E.M."/>
            <person name="Foster-Nyarko E."/>
            <person name="Jarju S."/>
            <person name="Secka A."/>
            <person name="Antonio M."/>
            <person name="Oren A."/>
            <person name="Chaudhuri R.R."/>
            <person name="La Ragione R."/>
            <person name="Hildebrand F."/>
            <person name="Pallen M.J."/>
        </authorList>
    </citation>
    <scope>NUCLEOTIDE SEQUENCE</scope>
    <source>
        <strain evidence="4">D3-1215</strain>
    </source>
</reference>
<accession>A0A9D9HDZ0</accession>
<dbReference type="SUPFAM" id="SSF52402">
    <property type="entry name" value="Adenine nucleotide alpha hydrolases-like"/>
    <property type="match status" value="1"/>
</dbReference>
<dbReference type="InterPro" id="IPR035107">
    <property type="entry name" value="tRNA_thiolation_TtcA_Ctu1"/>
</dbReference>
<name>A0A9D9HDZ0_9BACT</name>
<evidence type="ECO:0000256" key="2">
    <source>
        <dbReference type="PIRSR" id="PIRSR004976-51"/>
    </source>
</evidence>
<dbReference type="GO" id="GO:0016740">
    <property type="term" value="F:transferase activity"/>
    <property type="evidence" value="ECO:0007669"/>
    <property type="project" value="UniProtKB-KW"/>
</dbReference>
<feature type="domain" description="tRNA(Ile)-lysidine/2-thiocytidine synthase N-terminal" evidence="3">
    <location>
        <begin position="34"/>
        <end position="194"/>
    </location>
</feature>
<protein>
    <submittedName>
        <fullName evidence="4">tRNA 2-thiocytidine biosynthesis protein TtcA</fullName>
    </submittedName>
</protein>
<evidence type="ECO:0000259" key="3">
    <source>
        <dbReference type="Pfam" id="PF01171"/>
    </source>
</evidence>
<dbReference type="PANTHER" id="PTHR43686">
    <property type="entry name" value="SULFURTRANSFERASE-RELATED"/>
    <property type="match status" value="1"/>
</dbReference>
<organism evidence="4 5">
    <name type="scientific">Candidatus Enterocola intestinipullorum</name>
    <dbReference type="NCBI Taxonomy" id="2840783"/>
    <lineage>
        <taxon>Bacteria</taxon>
        <taxon>Pseudomonadati</taxon>
        <taxon>Bacteroidota</taxon>
        <taxon>Bacteroidia</taxon>
        <taxon>Bacteroidales</taxon>
        <taxon>Candidatus Enterocola</taxon>
    </lineage>
</organism>
<keyword evidence="2" id="KW-0067">ATP-binding</keyword>
<keyword evidence="2" id="KW-0547">Nucleotide-binding</keyword>
<feature type="binding site" evidence="2">
    <location>
        <position position="138"/>
    </location>
    <ligand>
        <name>ATP</name>
        <dbReference type="ChEBI" id="CHEBI:30616"/>
    </ligand>
</feature>
<reference evidence="4" key="1">
    <citation type="submission" date="2020-10" db="EMBL/GenBank/DDBJ databases">
        <authorList>
            <person name="Gilroy R."/>
        </authorList>
    </citation>
    <scope>NUCLEOTIDE SEQUENCE</scope>
    <source>
        <strain evidence="4">D3-1215</strain>
    </source>
</reference>
<gene>
    <name evidence="4" type="ORF">IAC32_00770</name>
</gene>
<dbReference type="Proteomes" id="UP000823637">
    <property type="component" value="Unassembled WGS sequence"/>
</dbReference>
<feature type="binding site" evidence="2">
    <location>
        <position position="67"/>
    </location>
    <ligand>
        <name>ATP</name>
        <dbReference type="ChEBI" id="CHEBI:30616"/>
    </ligand>
</feature>
<evidence type="ECO:0000313" key="4">
    <source>
        <dbReference type="EMBL" id="MBO8446267.1"/>
    </source>
</evidence>
<keyword evidence="1" id="KW-0808">Transferase</keyword>
<dbReference type="GO" id="GO:0005524">
    <property type="term" value="F:ATP binding"/>
    <property type="evidence" value="ECO:0007669"/>
    <property type="project" value="UniProtKB-KW"/>
</dbReference>
<dbReference type="InterPro" id="IPR014729">
    <property type="entry name" value="Rossmann-like_a/b/a_fold"/>
</dbReference>
<feature type="binding site" evidence="2">
    <location>
        <position position="43"/>
    </location>
    <ligand>
        <name>ATP</name>
        <dbReference type="ChEBI" id="CHEBI:30616"/>
    </ligand>
</feature>
<dbReference type="GO" id="GO:0008033">
    <property type="term" value="P:tRNA processing"/>
    <property type="evidence" value="ECO:0007669"/>
    <property type="project" value="InterPro"/>
</dbReference>
<sequence>MIGNKELERSRFKLFSRCSKAMKDYGLVDDGDRILVGLSGGLDSLVLADMMSRRAAIFKPSICVEAIHVGMRGIGYESDTDYLRDFCRERKIVFHYKETEIPAGAGKTKSPCFPCSWNRRKLLFETAEERNCNKIALGHHQDDIIKTMLMNLVFQGAFATMPPLLKMDKMPLSIIRPLCTCTEAEIKHYAALSGFKSQSKTCPHERESNRDKMDAIFSQMQELNPEARHSIWGAMSNVQTGYLPKTIDKQ</sequence>
<dbReference type="Pfam" id="PF01171">
    <property type="entry name" value="ATP_bind_3"/>
    <property type="match status" value="1"/>
</dbReference>
<dbReference type="PIRSF" id="PIRSF004976">
    <property type="entry name" value="ATPase_YdaO"/>
    <property type="match status" value="1"/>
</dbReference>